<reference evidence="1" key="1">
    <citation type="submission" date="2018-02" db="EMBL/GenBank/DDBJ databases">
        <title>Rhizophora mucronata_Transcriptome.</title>
        <authorList>
            <person name="Meera S.P."/>
            <person name="Sreeshan A."/>
            <person name="Augustine A."/>
        </authorList>
    </citation>
    <scope>NUCLEOTIDE SEQUENCE</scope>
    <source>
        <tissue evidence="1">Leaf</tissue>
    </source>
</reference>
<protein>
    <submittedName>
        <fullName evidence="1">Uncharacterized protein</fullName>
    </submittedName>
</protein>
<evidence type="ECO:0000313" key="1">
    <source>
        <dbReference type="EMBL" id="MBX65939.1"/>
    </source>
</evidence>
<accession>A0A2P2QG17</accession>
<name>A0A2P2QG17_RHIMU</name>
<dbReference type="EMBL" id="GGEC01085455">
    <property type="protein sequence ID" value="MBX65939.1"/>
    <property type="molecule type" value="Transcribed_RNA"/>
</dbReference>
<organism evidence="1">
    <name type="scientific">Rhizophora mucronata</name>
    <name type="common">Asiatic mangrove</name>
    <dbReference type="NCBI Taxonomy" id="61149"/>
    <lineage>
        <taxon>Eukaryota</taxon>
        <taxon>Viridiplantae</taxon>
        <taxon>Streptophyta</taxon>
        <taxon>Embryophyta</taxon>
        <taxon>Tracheophyta</taxon>
        <taxon>Spermatophyta</taxon>
        <taxon>Magnoliopsida</taxon>
        <taxon>eudicotyledons</taxon>
        <taxon>Gunneridae</taxon>
        <taxon>Pentapetalae</taxon>
        <taxon>rosids</taxon>
        <taxon>fabids</taxon>
        <taxon>Malpighiales</taxon>
        <taxon>Rhizophoraceae</taxon>
        <taxon>Rhizophora</taxon>
    </lineage>
</organism>
<dbReference type="AlphaFoldDB" id="A0A2P2QG17"/>
<sequence>MFADPTFTSSVCVAWPRCKSPVIYKTGSVPEGQRPQCRFRHKNVLRM</sequence>
<proteinExistence type="predicted"/>